<keyword evidence="3" id="KW-1185">Reference proteome</keyword>
<evidence type="ECO:0008006" key="4">
    <source>
        <dbReference type="Google" id="ProtNLM"/>
    </source>
</evidence>
<gene>
    <name evidence="2" type="ORF">B0T24DRAFT_722202</name>
</gene>
<protein>
    <recommendedName>
        <fullName evidence="4">F-box domain-containing protein</fullName>
    </recommendedName>
</protein>
<dbReference type="AlphaFoldDB" id="A0AAE0K3A5"/>
<name>A0AAE0K3A5_9PEZI</name>
<reference evidence="2" key="2">
    <citation type="submission" date="2023-06" db="EMBL/GenBank/DDBJ databases">
        <authorList>
            <consortium name="Lawrence Berkeley National Laboratory"/>
            <person name="Haridas S."/>
            <person name="Hensen N."/>
            <person name="Bonometti L."/>
            <person name="Westerberg I."/>
            <person name="Brannstrom I.O."/>
            <person name="Guillou S."/>
            <person name="Cros-Aarteil S."/>
            <person name="Calhoun S."/>
            <person name="Kuo A."/>
            <person name="Mondo S."/>
            <person name="Pangilinan J."/>
            <person name="Riley R."/>
            <person name="Labutti K."/>
            <person name="Andreopoulos B."/>
            <person name="Lipzen A."/>
            <person name="Chen C."/>
            <person name="Yanf M."/>
            <person name="Daum C."/>
            <person name="Ng V."/>
            <person name="Clum A."/>
            <person name="Steindorff A."/>
            <person name="Ohm R."/>
            <person name="Martin F."/>
            <person name="Silar P."/>
            <person name="Natvig D."/>
            <person name="Lalanne C."/>
            <person name="Gautier V."/>
            <person name="Ament-Velasquez S.L."/>
            <person name="Kruys A."/>
            <person name="Hutchinson M.I."/>
            <person name="Powell A.J."/>
            <person name="Barry K."/>
            <person name="Miller A.N."/>
            <person name="Grigoriev I.V."/>
            <person name="Debuchy R."/>
            <person name="Gladieux P."/>
            <person name="Thoren M.H."/>
            <person name="Johannesson H."/>
        </authorList>
    </citation>
    <scope>NUCLEOTIDE SEQUENCE</scope>
    <source>
        <strain evidence="2">CBS 958.72</strain>
    </source>
</reference>
<sequence>MCIRVTKIFMCACPHRNDAVCPHAQYVRESADEVRAARHVDGGWATRLPSALQGHADWMPVPGSSTWDHCSSYQLHDGSETTGKPVPGMETACPETVPGAGLGAVRSEVDTGLCEACVGGHGVEAEEAEGLEGAAGKELAAQKVVRKVLDNKTKSSLTRARRRKTEEASVASKTVKKSGTGKSGTTSDEGRKTMVGVPQNRRRQPVLDRLTAFLPSSQILRRWWEGGPVLNSDVDADAANSKEKKPLPAAAAAAAAAQDSPDADAPVALLLPGMAGLTVSGGTTQSRLANLPIAGRKSRSRALSVHKASRQPDLFLTMLPIEIQQAIFASPNLSLFDLLSLRKTCRSLRCTLPIGVMERKLKLQNHAGWSVVFEMHGHKYPGTTYGNRRLCGRCVVPKITGHLIQGAAVRDYLIARRGLRSSLVNTQEEGEEEEDGEWPEERAMCFPCLRTELLLAANKTQTDGAMLLLEAPPGADIYKMAAISTEERFPMLDGTTRKMCEGCARDIHENAVPCPHCVDFSEWCRTRRRHA</sequence>
<dbReference type="EMBL" id="JAULSN010000006">
    <property type="protein sequence ID" value="KAK3369231.1"/>
    <property type="molecule type" value="Genomic_DNA"/>
</dbReference>
<organism evidence="2 3">
    <name type="scientific">Lasiosphaeria ovina</name>
    <dbReference type="NCBI Taxonomy" id="92902"/>
    <lineage>
        <taxon>Eukaryota</taxon>
        <taxon>Fungi</taxon>
        <taxon>Dikarya</taxon>
        <taxon>Ascomycota</taxon>
        <taxon>Pezizomycotina</taxon>
        <taxon>Sordariomycetes</taxon>
        <taxon>Sordariomycetidae</taxon>
        <taxon>Sordariales</taxon>
        <taxon>Lasiosphaeriaceae</taxon>
        <taxon>Lasiosphaeria</taxon>
    </lineage>
</organism>
<evidence type="ECO:0000256" key="1">
    <source>
        <dbReference type="SAM" id="MobiDB-lite"/>
    </source>
</evidence>
<dbReference type="Proteomes" id="UP001287356">
    <property type="component" value="Unassembled WGS sequence"/>
</dbReference>
<reference evidence="2" key="1">
    <citation type="journal article" date="2023" name="Mol. Phylogenet. Evol.">
        <title>Genome-scale phylogeny and comparative genomics of the fungal order Sordariales.</title>
        <authorList>
            <person name="Hensen N."/>
            <person name="Bonometti L."/>
            <person name="Westerberg I."/>
            <person name="Brannstrom I.O."/>
            <person name="Guillou S."/>
            <person name="Cros-Aarteil S."/>
            <person name="Calhoun S."/>
            <person name="Haridas S."/>
            <person name="Kuo A."/>
            <person name="Mondo S."/>
            <person name="Pangilinan J."/>
            <person name="Riley R."/>
            <person name="LaButti K."/>
            <person name="Andreopoulos B."/>
            <person name="Lipzen A."/>
            <person name="Chen C."/>
            <person name="Yan M."/>
            <person name="Daum C."/>
            <person name="Ng V."/>
            <person name="Clum A."/>
            <person name="Steindorff A."/>
            <person name="Ohm R.A."/>
            <person name="Martin F."/>
            <person name="Silar P."/>
            <person name="Natvig D.O."/>
            <person name="Lalanne C."/>
            <person name="Gautier V."/>
            <person name="Ament-Velasquez S.L."/>
            <person name="Kruys A."/>
            <person name="Hutchinson M.I."/>
            <person name="Powell A.J."/>
            <person name="Barry K."/>
            <person name="Miller A.N."/>
            <person name="Grigoriev I.V."/>
            <person name="Debuchy R."/>
            <person name="Gladieux P."/>
            <person name="Hiltunen Thoren M."/>
            <person name="Johannesson H."/>
        </authorList>
    </citation>
    <scope>NUCLEOTIDE SEQUENCE</scope>
    <source>
        <strain evidence="2">CBS 958.72</strain>
    </source>
</reference>
<evidence type="ECO:0000313" key="3">
    <source>
        <dbReference type="Proteomes" id="UP001287356"/>
    </source>
</evidence>
<accession>A0AAE0K3A5</accession>
<evidence type="ECO:0000313" key="2">
    <source>
        <dbReference type="EMBL" id="KAK3369231.1"/>
    </source>
</evidence>
<feature type="compositionally biased region" description="Low complexity" evidence="1">
    <location>
        <begin position="177"/>
        <end position="187"/>
    </location>
</feature>
<proteinExistence type="predicted"/>
<comment type="caution">
    <text evidence="2">The sequence shown here is derived from an EMBL/GenBank/DDBJ whole genome shotgun (WGS) entry which is preliminary data.</text>
</comment>
<feature type="region of interest" description="Disordered" evidence="1">
    <location>
        <begin position="154"/>
        <end position="203"/>
    </location>
</feature>